<accession>B7C8H3</accession>
<dbReference type="eggNOG" id="COG0269">
    <property type="taxonomic scope" value="Bacteria"/>
</dbReference>
<evidence type="ECO:0000256" key="2">
    <source>
        <dbReference type="ARBA" id="ARBA00005014"/>
    </source>
</evidence>
<dbReference type="GO" id="GO:0004590">
    <property type="term" value="F:orotidine-5'-phosphate decarboxylase activity"/>
    <property type="evidence" value="ECO:0007669"/>
    <property type="project" value="InterPro"/>
</dbReference>
<dbReference type="GO" id="GO:0043801">
    <property type="term" value="F:hexulose-6-phosphate synthase activity"/>
    <property type="evidence" value="ECO:0007669"/>
    <property type="project" value="UniProtKB-EC"/>
</dbReference>
<evidence type="ECO:0000313" key="9">
    <source>
        <dbReference type="Proteomes" id="UP000004315"/>
    </source>
</evidence>
<dbReference type="CDD" id="cd04726">
    <property type="entry name" value="KGPDC_HPS"/>
    <property type="match status" value="1"/>
</dbReference>
<dbReference type="Pfam" id="PF00215">
    <property type="entry name" value="OMPdecase"/>
    <property type="match status" value="1"/>
</dbReference>
<dbReference type="NCBIfam" id="TIGR03128">
    <property type="entry name" value="RuMP_HxlA"/>
    <property type="match status" value="1"/>
</dbReference>
<evidence type="ECO:0000256" key="3">
    <source>
        <dbReference type="ARBA" id="ARBA00006350"/>
    </source>
</evidence>
<dbReference type="HOGENOM" id="CLU_081825_1_0_9"/>
<dbReference type="Proteomes" id="UP000004315">
    <property type="component" value="Unassembled WGS sequence"/>
</dbReference>
<evidence type="ECO:0000256" key="5">
    <source>
        <dbReference type="ARBA" id="ARBA00023239"/>
    </source>
</evidence>
<dbReference type="PANTHER" id="PTHR35039">
    <property type="entry name" value="3-KETO-L-GULONATE-6-PHOSPHATE DECARBOXYLASE SGBH-RELATED"/>
    <property type="match status" value="1"/>
</dbReference>
<dbReference type="STRING" id="518637.EUBIFOR_00477"/>
<dbReference type="FunFam" id="3.20.20.70:FF:000022">
    <property type="entry name" value="3-keto-L-gulonate-6-phosphate decarboxylase UlaD"/>
    <property type="match status" value="1"/>
</dbReference>
<dbReference type="InterPro" id="IPR041710">
    <property type="entry name" value="HPS/KGPDC"/>
</dbReference>
<dbReference type="GO" id="GO:0019647">
    <property type="term" value="P:formaldehyde assimilation via ribulose monophosphate cycle"/>
    <property type="evidence" value="ECO:0007669"/>
    <property type="project" value="UniProtKB-UniPathway"/>
</dbReference>
<dbReference type="GO" id="GO:0019854">
    <property type="term" value="P:L-ascorbic acid catabolic process"/>
    <property type="evidence" value="ECO:0007669"/>
    <property type="project" value="TreeGrafter"/>
</dbReference>
<dbReference type="EC" id="4.1.2.43" evidence="4"/>
<dbReference type="InterPro" id="IPR013785">
    <property type="entry name" value="Aldolase_TIM"/>
</dbReference>
<dbReference type="Gene3D" id="3.20.20.70">
    <property type="entry name" value="Aldolase class I"/>
    <property type="match status" value="1"/>
</dbReference>
<evidence type="ECO:0000259" key="7">
    <source>
        <dbReference type="SMART" id="SM00934"/>
    </source>
</evidence>
<proteinExistence type="inferred from homology"/>
<dbReference type="InterPro" id="IPR017553">
    <property type="entry name" value="3-hexulose-6-phosphate_synth"/>
</dbReference>
<dbReference type="PANTHER" id="PTHR35039:SF3">
    <property type="entry name" value="3-KETO-L-GULONATE-6-PHOSPHATE DECARBOXYLASE SGBH-RELATED"/>
    <property type="match status" value="1"/>
</dbReference>
<comment type="pathway">
    <text evidence="2">One-carbon metabolism; formaldehyde assimilation via RuMP pathway; D-fructose 6-phosphate from D-ribulose 5-phosphate and formaldehyde: step 1/2.</text>
</comment>
<comment type="catalytic activity">
    <reaction evidence="1">
        <text>D-ribulose 5-phosphate + formaldehyde = D-arabino-hex-3-ulose 6-phosphate</text>
        <dbReference type="Rhea" id="RHEA:25201"/>
        <dbReference type="ChEBI" id="CHEBI:16842"/>
        <dbReference type="ChEBI" id="CHEBI:58121"/>
        <dbReference type="ChEBI" id="CHEBI:58542"/>
        <dbReference type="EC" id="4.1.2.43"/>
    </reaction>
</comment>
<reference evidence="8 9" key="1">
    <citation type="submission" date="2008-10" db="EMBL/GenBank/DDBJ databases">
        <authorList>
            <person name="Fulton L."/>
            <person name="Clifton S."/>
            <person name="Fulton B."/>
            <person name="Xu J."/>
            <person name="Minx P."/>
            <person name="Pepin K.H."/>
            <person name="Johnson M."/>
            <person name="Bhonagiri V."/>
            <person name="Nash W.E."/>
            <person name="Mardis E.R."/>
            <person name="Wilson R.K."/>
        </authorList>
    </citation>
    <scope>NUCLEOTIDE SEQUENCE [LARGE SCALE GENOMIC DNA]</scope>
    <source>
        <strain evidence="8 9">DSM 3989</strain>
    </source>
</reference>
<sequence>MGCKKKCRKTEEKQMKLQAALDTLTLEECLELLEETKGSIDIVEVGTPFVIEEGMVPVKAFKDKFPNIEVLADVKIMDAGGYEADKCFEAGADICTVLGVSHDETIQGVVRSAKKYGKKVMVDMIAVPDLKKRTEEIDQMGVDYICVHTAFDVQKLGQDPLNDLKTVNSVIKNAKSAVAGGVKLETVDAIVNEGAEIIVVGGAICNAKDRQAYAKEIKSHLK</sequence>
<dbReference type="InterPro" id="IPR011060">
    <property type="entry name" value="RibuloseP-bd_barrel"/>
</dbReference>
<name>B7C8H3_9FIRM</name>
<protein>
    <recommendedName>
        <fullName evidence="4">3-hexulose-6-phosphate synthase</fullName>
        <ecNumber evidence="4">4.1.2.43</ecNumber>
    </recommendedName>
</protein>
<dbReference type="EMBL" id="ABYT01000033">
    <property type="protein sequence ID" value="EEC90929.1"/>
    <property type="molecule type" value="Genomic_DNA"/>
</dbReference>
<dbReference type="GO" id="GO:0033982">
    <property type="term" value="F:3-dehydro-L-gulonate-6-phosphate decarboxylase activity"/>
    <property type="evidence" value="ECO:0007669"/>
    <property type="project" value="TreeGrafter"/>
</dbReference>
<dbReference type="UniPathway" id="UPA00294">
    <property type="reaction ID" value="UER00434"/>
</dbReference>
<comment type="caution">
    <text evidence="8">The sequence shown here is derived from an EMBL/GenBank/DDBJ whole genome shotgun (WGS) entry which is preliminary data.</text>
</comment>
<gene>
    <name evidence="8" type="primary">hxlA</name>
    <name evidence="8" type="ORF">EUBIFOR_00477</name>
</gene>
<reference evidence="8 9" key="2">
    <citation type="submission" date="2008-11" db="EMBL/GenBank/DDBJ databases">
        <title>Draft genome sequence of Eubacterium biforme (DSM 3989).</title>
        <authorList>
            <person name="Sudarsanam P."/>
            <person name="Ley R."/>
            <person name="Guruge J."/>
            <person name="Turnbaugh P.J."/>
            <person name="Mahowald M."/>
            <person name="Liep D."/>
            <person name="Gordon J."/>
        </authorList>
    </citation>
    <scope>NUCLEOTIDE SEQUENCE [LARGE SCALE GENOMIC DNA]</scope>
    <source>
        <strain evidence="8 9">DSM 3989</strain>
    </source>
</reference>
<dbReference type="SUPFAM" id="SSF51366">
    <property type="entry name" value="Ribulose-phoshate binding barrel"/>
    <property type="match status" value="1"/>
</dbReference>
<evidence type="ECO:0000313" key="8">
    <source>
        <dbReference type="EMBL" id="EEC90929.1"/>
    </source>
</evidence>
<feature type="domain" description="Orotidine 5'-phosphate decarboxylase" evidence="7">
    <location>
        <begin position="16"/>
        <end position="217"/>
    </location>
</feature>
<organism evidence="8 9">
    <name type="scientific">Holdemanella biformis DSM 3989</name>
    <dbReference type="NCBI Taxonomy" id="518637"/>
    <lineage>
        <taxon>Bacteria</taxon>
        <taxon>Bacillati</taxon>
        <taxon>Bacillota</taxon>
        <taxon>Erysipelotrichia</taxon>
        <taxon>Erysipelotrichales</taxon>
        <taxon>Erysipelotrichaceae</taxon>
        <taxon>Holdemanella</taxon>
    </lineage>
</organism>
<dbReference type="AlphaFoldDB" id="B7C8H3"/>
<keyword evidence="9" id="KW-1185">Reference proteome</keyword>
<evidence type="ECO:0000256" key="1">
    <source>
        <dbReference type="ARBA" id="ARBA00000718"/>
    </source>
</evidence>
<comment type="similarity">
    <text evidence="3">Belongs to the HPS/KGPDC family. HPS subfamily.</text>
</comment>
<dbReference type="SMART" id="SM00934">
    <property type="entry name" value="OMPdecase"/>
    <property type="match status" value="1"/>
</dbReference>
<keyword evidence="6" id="KW-0119">Carbohydrate metabolism</keyword>
<dbReference type="InterPro" id="IPR001754">
    <property type="entry name" value="OMPdeCOase_dom"/>
</dbReference>
<evidence type="ECO:0000256" key="6">
    <source>
        <dbReference type="ARBA" id="ARBA00023277"/>
    </source>
</evidence>
<dbReference type="GO" id="GO:0006207">
    <property type="term" value="P:'de novo' pyrimidine nucleobase biosynthetic process"/>
    <property type="evidence" value="ECO:0007669"/>
    <property type="project" value="InterPro"/>
</dbReference>
<evidence type="ECO:0000256" key="4">
    <source>
        <dbReference type="ARBA" id="ARBA00012890"/>
    </source>
</evidence>
<keyword evidence="5" id="KW-0456">Lyase</keyword>